<dbReference type="InterPro" id="IPR009078">
    <property type="entry name" value="Ferritin-like_SF"/>
</dbReference>
<sequence length="428" mass="45307">MSSGKAHDPFSDDLSPADPYDASQGDSYVSSASDHDLPRSDVYDPSQGDAYVSFAGDGHDPLAGDAYDPSSGNAYEALNEGDDPRWAYGTGFADPLAGVDTRVPEGVDPADLAAYCLMLGDDALIMSHRLQQWCTSAPELEEEVALANIALDLLGQARLLLSRAGAAEGSGRDEDALAFLREPAEFRNVLLAEVENGDFAHDMARLLIFATWRLALLDRLTRSRDPVLAAVADKGVKEVAYHRDYAAGWVVRLGDGTPYSRERMAGGLEAVWPFVAELFSTHEAERRLAEAGVAADPAALREEFDAVIDQVLSAATLTRPGGAADPYGHRDADGLHDADGPRDADRPRDAKGPRDAEGPRDADVPRDADGPRDILAPDASTPDAQASDLAGDAVLSGTAGRAGVHTGAMTELLAELQSVARAHPGAPW</sequence>
<dbReference type="SUPFAM" id="SSF47240">
    <property type="entry name" value="Ferritin-like"/>
    <property type="match status" value="1"/>
</dbReference>
<feature type="region of interest" description="Disordered" evidence="1">
    <location>
        <begin position="318"/>
        <end position="392"/>
    </location>
</feature>
<organism evidence="2 3">
    <name type="scientific">Sphaerisporangium flaviroseum</name>
    <dbReference type="NCBI Taxonomy" id="509199"/>
    <lineage>
        <taxon>Bacteria</taxon>
        <taxon>Bacillati</taxon>
        <taxon>Actinomycetota</taxon>
        <taxon>Actinomycetes</taxon>
        <taxon>Streptosporangiales</taxon>
        <taxon>Streptosporangiaceae</taxon>
        <taxon>Sphaerisporangium</taxon>
    </lineage>
</organism>
<dbReference type="Gene3D" id="1.20.1260.10">
    <property type="match status" value="2"/>
</dbReference>
<dbReference type="PANTHER" id="PTHR30458:SF0">
    <property type="entry name" value="1,2-PHENYLACETYL-COA EPOXIDASE, SUBUNIT C"/>
    <property type="match status" value="1"/>
</dbReference>
<reference evidence="3" key="1">
    <citation type="journal article" date="2019" name="Int. J. Syst. Evol. Microbiol.">
        <title>The Global Catalogue of Microorganisms (GCM) 10K type strain sequencing project: providing services to taxonomists for standard genome sequencing and annotation.</title>
        <authorList>
            <consortium name="The Broad Institute Genomics Platform"/>
            <consortium name="The Broad Institute Genome Sequencing Center for Infectious Disease"/>
            <person name="Wu L."/>
            <person name="Ma J."/>
        </authorList>
    </citation>
    <scope>NUCLEOTIDE SEQUENCE [LARGE SCALE GENOMIC DNA]</scope>
    <source>
        <strain evidence="3">JCM 16908</strain>
    </source>
</reference>
<evidence type="ECO:0000313" key="3">
    <source>
        <dbReference type="Proteomes" id="UP001500888"/>
    </source>
</evidence>
<keyword evidence="3" id="KW-1185">Reference proteome</keyword>
<dbReference type="InterPro" id="IPR007814">
    <property type="entry name" value="PaaA_PaaC"/>
</dbReference>
<comment type="caution">
    <text evidence="2">The sequence shown here is derived from an EMBL/GenBank/DDBJ whole genome shotgun (WGS) entry which is preliminary data.</text>
</comment>
<dbReference type="RefSeq" id="WP_344946020.1">
    <property type="nucleotide sequence ID" value="NZ_BAAAZR010000020.1"/>
</dbReference>
<dbReference type="Pfam" id="PF05138">
    <property type="entry name" value="PaaA_PaaC"/>
    <property type="match status" value="1"/>
</dbReference>
<dbReference type="Proteomes" id="UP001500888">
    <property type="component" value="Unassembled WGS sequence"/>
</dbReference>
<dbReference type="PANTHER" id="PTHR30458">
    <property type="entry name" value="PHENYLACETIC ACID DEGRADATION PROTEIN PAA"/>
    <property type="match status" value="1"/>
</dbReference>
<evidence type="ECO:0000313" key="2">
    <source>
        <dbReference type="EMBL" id="GAA3826670.1"/>
    </source>
</evidence>
<dbReference type="InterPro" id="IPR011882">
    <property type="entry name" value="PaaC"/>
</dbReference>
<dbReference type="InterPro" id="IPR052703">
    <property type="entry name" value="Aromatic_CoA_ox/epox"/>
</dbReference>
<gene>
    <name evidence="2" type="ORF">GCM10022226_54320</name>
</gene>
<protein>
    <recommendedName>
        <fullName evidence="4">Phenylacetate-CoA oxygenase subunit PaaI</fullName>
    </recommendedName>
</protein>
<accession>A0ABP7IU43</accession>
<dbReference type="EMBL" id="BAAAZR010000020">
    <property type="protein sequence ID" value="GAA3826670.1"/>
    <property type="molecule type" value="Genomic_DNA"/>
</dbReference>
<name>A0ABP7IU43_9ACTN</name>
<evidence type="ECO:0008006" key="4">
    <source>
        <dbReference type="Google" id="ProtNLM"/>
    </source>
</evidence>
<feature type="compositionally biased region" description="Basic and acidic residues" evidence="1">
    <location>
        <begin position="33"/>
        <end position="42"/>
    </location>
</feature>
<dbReference type="NCBIfam" id="TIGR02158">
    <property type="entry name" value="PA_CoA_Oxy3"/>
    <property type="match status" value="1"/>
</dbReference>
<evidence type="ECO:0000256" key="1">
    <source>
        <dbReference type="SAM" id="MobiDB-lite"/>
    </source>
</evidence>
<feature type="compositionally biased region" description="Basic and acidic residues" evidence="1">
    <location>
        <begin position="1"/>
        <end position="10"/>
    </location>
</feature>
<feature type="region of interest" description="Disordered" evidence="1">
    <location>
        <begin position="1"/>
        <end position="55"/>
    </location>
</feature>
<dbReference type="InterPro" id="IPR012347">
    <property type="entry name" value="Ferritin-like"/>
</dbReference>
<proteinExistence type="predicted"/>
<feature type="compositionally biased region" description="Basic and acidic residues" evidence="1">
    <location>
        <begin position="327"/>
        <end position="372"/>
    </location>
</feature>